<proteinExistence type="predicted"/>
<dbReference type="RefSeq" id="XP_002670401.1">
    <property type="nucleotide sequence ID" value="XM_002670355.1"/>
</dbReference>
<dbReference type="OrthoDB" id="10251308at2759"/>
<feature type="transmembrane region" description="Helical" evidence="1">
    <location>
        <begin position="64"/>
        <end position="83"/>
    </location>
</feature>
<feature type="transmembrane region" description="Helical" evidence="1">
    <location>
        <begin position="34"/>
        <end position="52"/>
    </location>
</feature>
<dbReference type="KEGG" id="ngr:NAEGRDRAFT_74677"/>
<dbReference type="InParanoid" id="D2VZZ9"/>
<dbReference type="AlphaFoldDB" id="D2VZZ9"/>
<evidence type="ECO:0000313" key="3">
    <source>
        <dbReference type="Proteomes" id="UP000006671"/>
    </source>
</evidence>
<dbReference type="GO" id="GO:0006614">
    <property type="term" value="P:SRP-dependent cotranslational protein targeting to membrane"/>
    <property type="evidence" value="ECO:0007669"/>
    <property type="project" value="InterPro"/>
</dbReference>
<dbReference type="EMBL" id="GG738916">
    <property type="protein sequence ID" value="EFC37657.1"/>
    <property type="molecule type" value="Genomic_DNA"/>
</dbReference>
<dbReference type="VEuPathDB" id="AmoebaDB:NAEGRDRAFT_74677"/>
<sequence>MSTRLAAKKEDEKVLTQLVREAKKDRTINFNQNLFFYLVALVSTILPSYLFQGVLNLEFTGGTILLFLIVSCVSAYFLSKAYVFNYLRKKPILTDNYEKIVTNAKGSFNKKDKEEAYAKKDKLAELGATGHALFISNIIFFALVLFFSFYSLKRIDVRINYVASLLLSSFGVNYISKPRSA</sequence>
<evidence type="ECO:0000313" key="2">
    <source>
        <dbReference type="EMBL" id="EFC37657.1"/>
    </source>
</evidence>
<dbReference type="OMA" id="SCVSAYF"/>
<dbReference type="InterPro" id="IPR009779">
    <property type="entry name" value="SSR3"/>
</dbReference>
<name>D2VZZ9_NAEGR</name>
<dbReference type="Proteomes" id="UP000006671">
    <property type="component" value="Unassembled WGS sequence"/>
</dbReference>
<dbReference type="STRING" id="5762.D2VZZ9"/>
<organism evidence="3">
    <name type="scientific">Naegleria gruberi</name>
    <name type="common">Amoeba</name>
    <dbReference type="NCBI Taxonomy" id="5762"/>
    <lineage>
        <taxon>Eukaryota</taxon>
        <taxon>Discoba</taxon>
        <taxon>Heterolobosea</taxon>
        <taxon>Tetramitia</taxon>
        <taxon>Eutetramitia</taxon>
        <taxon>Vahlkampfiidae</taxon>
        <taxon>Naegleria</taxon>
    </lineage>
</organism>
<feature type="transmembrane region" description="Helical" evidence="1">
    <location>
        <begin position="132"/>
        <end position="152"/>
    </location>
</feature>
<keyword evidence="1" id="KW-0812">Transmembrane</keyword>
<reference evidence="2 3" key="1">
    <citation type="journal article" date="2010" name="Cell">
        <title>The genome of Naegleria gruberi illuminates early eukaryotic versatility.</title>
        <authorList>
            <person name="Fritz-Laylin L.K."/>
            <person name="Prochnik S.E."/>
            <person name="Ginger M.L."/>
            <person name="Dacks J.B."/>
            <person name="Carpenter M.L."/>
            <person name="Field M.C."/>
            <person name="Kuo A."/>
            <person name="Paredez A."/>
            <person name="Chapman J."/>
            <person name="Pham J."/>
            <person name="Shu S."/>
            <person name="Neupane R."/>
            <person name="Cipriano M."/>
            <person name="Mancuso J."/>
            <person name="Tu H."/>
            <person name="Salamov A."/>
            <person name="Lindquist E."/>
            <person name="Shapiro H."/>
            <person name="Lucas S."/>
            <person name="Grigoriev I.V."/>
            <person name="Cande W.Z."/>
            <person name="Fulton C."/>
            <person name="Rokhsar D.S."/>
            <person name="Dawson S.C."/>
        </authorList>
    </citation>
    <scope>NUCLEOTIDE SEQUENCE [LARGE SCALE GENOMIC DNA]</scope>
    <source>
        <strain evidence="2 3">NEG-M</strain>
    </source>
</reference>
<keyword evidence="1" id="KW-1133">Transmembrane helix</keyword>
<dbReference type="Pfam" id="PF07074">
    <property type="entry name" value="TRAP-gamma"/>
    <property type="match status" value="1"/>
</dbReference>
<keyword evidence="1" id="KW-0472">Membrane</keyword>
<gene>
    <name evidence="2" type="ORF">NAEGRDRAFT_74677</name>
</gene>
<evidence type="ECO:0000256" key="1">
    <source>
        <dbReference type="SAM" id="Phobius"/>
    </source>
</evidence>
<dbReference type="GeneID" id="8857463"/>
<dbReference type="GO" id="GO:0016020">
    <property type="term" value="C:membrane"/>
    <property type="evidence" value="ECO:0007669"/>
    <property type="project" value="InterPro"/>
</dbReference>
<keyword evidence="3" id="KW-1185">Reference proteome</keyword>
<protein>
    <submittedName>
        <fullName evidence="2">Predicted protein</fullName>
    </submittedName>
</protein>
<feature type="transmembrane region" description="Helical" evidence="1">
    <location>
        <begin position="158"/>
        <end position="176"/>
    </location>
</feature>
<accession>D2VZZ9</accession>